<feature type="compositionally biased region" description="Polar residues" evidence="1">
    <location>
        <begin position="523"/>
        <end position="550"/>
    </location>
</feature>
<feature type="compositionally biased region" description="Low complexity" evidence="1">
    <location>
        <begin position="129"/>
        <end position="140"/>
    </location>
</feature>
<dbReference type="EMBL" id="DS469787">
    <property type="protein sequence ID" value="EDO33155.1"/>
    <property type="molecule type" value="Genomic_DNA"/>
</dbReference>
<feature type="compositionally biased region" description="Polar residues" evidence="1">
    <location>
        <begin position="308"/>
        <end position="318"/>
    </location>
</feature>
<feature type="compositionally biased region" description="Polar residues" evidence="1">
    <location>
        <begin position="495"/>
        <end position="507"/>
    </location>
</feature>
<feature type="region of interest" description="Disordered" evidence="1">
    <location>
        <begin position="254"/>
        <end position="367"/>
    </location>
</feature>
<sequence>MWHVILRPAPDLNRRQAKRSNLPKPIPRTSSAKPKAPQNKKAGVVPKTVTRPAAKAATSSVQRPRTPVNDGPVVTPAARALSGKYKAKTEPRKKVTVQTPKQRMGERAWVAQAVADQIIGVMSVDRPESGGSSRNSSRASTPQAHAIEDPLAALDDTAFVSHDLIPRTPAPKEKYGETSLTHDQSSFLEHSDPTKDDEDMLSAFHEKHSVSNNRSAPREGGLLRTLLDQARSQRETEPTRDALTPIQVKSALFQESPSEEVTRPLTSWTDAHRPATSWTDAHRPATSWTDTQRPTTSWTDAQRPAVTWNDSPLSQLSFASPDDKGYENHRALSPFSFQTPGKFRDSSPPGEASTSDETTPRQDPPFTLYQSARSQDVSSLQQGSPFTSYRNTVSRGVSPLVSFTPLKSQTSDLRSEEPGSTPLGSNVNGLLSFTPHGQQEGSPHDPGTPTPPGPMPSRNTGATRLNASPLLAWSTLNTRQYEGVPRTDPSCTPHVASSSEAQDSLVSSMDTLRHSEMLNDNVTSSNISKTTTGASPSTRASQSPLISLSEPTIPIDDSLSDEVTDPELQASKRSPFGNLHIDAHEIKETYLNGRESGVDPACADLNGVTEDKLPPKGSCNEDRQPAGGVTQSLRSGVTQSPLPSEVTQSPLRSGYVSDLMDRLNRIKQAQRNTSFYATPRSQELDSSVPEARGLGVSPGASWNAIDSLRAQKVRQMEHAQTRQQVSPGSNTHLNSRREQDPNIATPASLRGDTETPARDHMTSQSGQSTPSSILSERFLLQSPFKDAEPETSGSPYQRVFTLDSPTVSTPDNPTPYLQDFANSPWSNAGLNNSGRVRTSERASTSARKALLSDDPYSWMFPASSPLMGTSGSPVTNDGTSRGRGKSDPVFNILYESSPIKVFFKGIGKSRAVPQDTSLASSDKLSRKNAGAPCVGKDCEERRGIRAKWYRRCPKGALCSRTTRKEKSEHRRQNKKSFQSRENDEAPSKFAACKPDLMCKKKSDLPRRIAIRLGYRDAQDIPECPDAFWCKRRQKSQRRSFSCPPGLWCKRLAEDSTVCHEGFNCKRSVSAERLRAAGYSDSAKGCPPGLWCKRAVHAFKLNCPPGLWCKRESEDDQRPDRRENGIEQKSVKKGIEVDQRPDRQDSGVYQRLEGDENKPSSDCPPGLWCKRNNEVPRRSDKRVDRISDCPPGLWCKRGLTRNLAAVLGFKRSDSIANCPPGLWCKRSEKSLDVDCPLGYKCKRQISDDQGDLTAEYPGYETSRTMPECPTGLVCKRLHNSKNSNNQKKSASLPCPPGLWC</sequence>
<feature type="compositionally biased region" description="Basic and acidic residues" evidence="1">
    <location>
        <begin position="751"/>
        <end position="761"/>
    </location>
</feature>
<proteinExistence type="predicted"/>
<feature type="region of interest" description="Disordered" evidence="1">
    <location>
        <begin position="523"/>
        <end position="559"/>
    </location>
</feature>
<evidence type="ECO:0000313" key="3">
    <source>
        <dbReference type="Proteomes" id="UP000001593"/>
    </source>
</evidence>
<feature type="compositionally biased region" description="Polar residues" evidence="1">
    <location>
        <begin position="178"/>
        <end position="188"/>
    </location>
</feature>
<evidence type="ECO:0000256" key="1">
    <source>
        <dbReference type="SAM" id="MobiDB-lite"/>
    </source>
</evidence>
<feature type="region of interest" description="Disordered" evidence="1">
    <location>
        <begin position="961"/>
        <end position="986"/>
    </location>
</feature>
<feature type="region of interest" description="Disordered" evidence="1">
    <location>
        <begin position="713"/>
        <end position="773"/>
    </location>
</feature>
<feature type="compositionally biased region" description="Basic and acidic residues" evidence="1">
    <location>
        <begin position="321"/>
        <end position="330"/>
    </location>
</feature>
<feature type="compositionally biased region" description="Polar residues" evidence="1">
    <location>
        <begin position="671"/>
        <end position="685"/>
    </location>
</feature>
<feature type="region of interest" description="Disordered" evidence="1">
    <location>
        <begin position="1111"/>
        <end position="1164"/>
    </location>
</feature>
<organism evidence="2 3">
    <name type="scientific">Nematostella vectensis</name>
    <name type="common">Starlet sea anemone</name>
    <dbReference type="NCBI Taxonomy" id="45351"/>
    <lineage>
        <taxon>Eukaryota</taxon>
        <taxon>Metazoa</taxon>
        <taxon>Cnidaria</taxon>
        <taxon>Anthozoa</taxon>
        <taxon>Hexacorallia</taxon>
        <taxon>Actiniaria</taxon>
        <taxon>Edwardsiidae</taxon>
        <taxon>Nematostella</taxon>
    </lineage>
</organism>
<feature type="compositionally biased region" description="Basic and acidic residues" evidence="1">
    <location>
        <begin position="613"/>
        <end position="624"/>
    </location>
</feature>
<feature type="compositionally biased region" description="Polar residues" evidence="1">
    <location>
        <begin position="629"/>
        <end position="651"/>
    </location>
</feature>
<feature type="region of interest" description="Disordered" evidence="1">
    <location>
        <begin position="1"/>
        <end position="101"/>
    </location>
</feature>
<feature type="compositionally biased region" description="Polar residues" evidence="1">
    <location>
        <begin position="286"/>
        <end position="300"/>
    </location>
</feature>
<feature type="region of interest" description="Disordered" evidence="1">
    <location>
        <begin position="124"/>
        <end position="143"/>
    </location>
</feature>
<protein>
    <submittedName>
        <fullName evidence="2">Uncharacterized protein</fullName>
    </submittedName>
</protein>
<feature type="compositionally biased region" description="Pro residues" evidence="1">
    <location>
        <begin position="446"/>
        <end position="455"/>
    </location>
</feature>
<feature type="region of interest" description="Disordered" evidence="1">
    <location>
        <begin position="408"/>
        <end position="463"/>
    </location>
</feature>
<keyword evidence="3" id="KW-1185">Reference proteome</keyword>
<feature type="compositionally biased region" description="Polar residues" evidence="1">
    <location>
        <begin position="721"/>
        <end position="733"/>
    </location>
</feature>
<feature type="compositionally biased region" description="Polar residues" evidence="1">
    <location>
        <begin position="422"/>
        <end position="441"/>
    </location>
</feature>
<feature type="region of interest" description="Disordered" evidence="1">
    <location>
        <begin position="481"/>
        <end position="507"/>
    </location>
</feature>
<gene>
    <name evidence="2" type="ORF">NEMVEDRAFT_v1g247234</name>
</gene>
<feature type="region of interest" description="Disordered" evidence="1">
    <location>
        <begin position="613"/>
        <end position="653"/>
    </location>
</feature>
<feature type="region of interest" description="Disordered" evidence="1">
    <location>
        <begin position="166"/>
        <end position="198"/>
    </location>
</feature>
<accession>A7ST06</accession>
<feature type="compositionally biased region" description="Polar residues" evidence="1">
    <location>
        <begin position="762"/>
        <end position="773"/>
    </location>
</feature>
<dbReference type="InParanoid" id="A7ST06"/>
<evidence type="ECO:0000313" key="2">
    <source>
        <dbReference type="EMBL" id="EDO33155.1"/>
    </source>
</evidence>
<dbReference type="Proteomes" id="UP000001593">
    <property type="component" value="Unassembled WGS sequence"/>
</dbReference>
<dbReference type="HOGENOM" id="CLU_261639_0_0_1"/>
<reference evidence="2 3" key="1">
    <citation type="journal article" date="2007" name="Science">
        <title>Sea anemone genome reveals ancestral eumetazoan gene repertoire and genomic organization.</title>
        <authorList>
            <person name="Putnam N.H."/>
            <person name="Srivastava M."/>
            <person name="Hellsten U."/>
            <person name="Dirks B."/>
            <person name="Chapman J."/>
            <person name="Salamov A."/>
            <person name="Terry A."/>
            <person name="Shapiro H."/>
            <person name="Lindquist E."/>
            <person name="Kapitonov V.V."/>
            <person name="Jurka J."/>
            <person name="Genikhovich G."/>
            <person name="Grigoriev I.V."/>
            <person name="Lucas S.M."/>
            <person name="Steele R.E."/>
            <person name="Finnerty J.R."/>
            <person name="Technau U."/>
            <person name="Martindale M.Q."/>
            <person name="Rokhsar D.S."/>
        </authorList>
    </citation>
    <scope>NUCLEOTIDE SEQUENCE [LARGE SCALE GENOMIC DNA]</scope>
    <source>
        <strain evidence="3">CH2 X CH6</strain>
    </source>
</reference>
<feature type="compositionally biased region" description="Basic and acidic residues" evidence="1">
    <location>
        <begin position="1111"/>
        <end position="1144"/>
    </location>
</feature>
<feature type="region of interest" description="Disordered" evidence="1">
    <location>
        <begin position="671"/>
        <end position="700"/>
    </location>
</feature>
<name>A7ST06_NEMVE</name>